<evidence type="ECO:0000313" key="3">
    <source>
        <dbReference type="Proteomes" id="UP001237207"/>
    </source>
</evidence>
<dbReference type="InterPro" id="IPR001584">
    <property type="entry name" value="Integrase_cat-core"/>
</dbReference>
<dbReference type="Proteomes" id="UP001237207">
    <property type="component" value="Unassembled WGS sequence"/>
</dbReference>
<reference evidence="2" key="1">
    <citation type="submission" date="2023-07" db="EMBL/GenBank/DDBJ databases">
        <title>Genomic Encyclopedia of Type Strains, Phase IV (KMG-IV): sequencing the most valuable type-strain genomes for metagenomic binning, comparative biology and taxonomic classification.</title>
        <authorList>
            <person name="Goeker M."/>
        </authorList>
    </citation>
    <scope>NUCLEOTIDE SEQUENCE</scope>
    <source>
        <strain evidence="2">DSM 23947</strain>
    </source>
</reference>
<evidence type="ECO:0000313" key="2">
    <source>
        <dbReference type="EMBL" id="MDQ0214319.1"/>
    </source>
</evidence>
<dbReference type="GO" id="GO:0003676">
    <property type="term" value="F:nucleic acid binding"/>
    <property type="evidence" value="ECO:0007669"/>
    <property type="project" value="InterPro"/>
</dbReference>
<dbReference type="InterPro" id="IPR036397">
    <property type="entry name" value="RNaseH_sf"/>
</dbReference>
<evidence type="ECO:0000259" key="1">
    <source>
        <dbReference type="PROSITE" id="PS50994"/>
    </source>
</evidence>
<dbReference type="InterPro" id="IPR012337">
    <property type="entry name" value="RNaseH-like_sf"/>
</dbReference>
<accession>A0AAJ1SXF2</accession>
<dbReference type="AlphaFoldDB" id="A0AAJ1SXF2"/>
<gene>
    <name evidence="2" type="ORF">J2S13_000715</name>
</gene>
<name>A0AAJ1SXF2_9BACI</name>
<dbReference type="SUPFAM" id="SSF53098">
    <property type="entry name" value="Ribonuclease H-like"/>
    <property type="match status" value="1"/>
</dbReference>
<comment type="caution">
    <text evidence="2">The sequence shown here is derived from an EMBL/GenBank/DDBJ whole genome shotgun (WGS) entry which is preliminary data.</text>
</comment>
<feature type="domain" description="Integrase catalytic" evidence="1">
    <location>
        <begin position="1"/>
        <end position="63"/>
    </location>
</feature>
<proteinExistence type="predicted"/>
<organism evidence="2 3">
    <name type="scientific">Oikeobacillus pervagus</name>
    <dbReference type="NCBI Taxonomy" id="1325931"/>
    <lineage>
        <taxon>Bacteria</taxon>
        <taxon>Bacillati</taxon>
        <taxon>Bacillota</taxon>
        <taxon>Bacilli</taxon>
        <taxon>Bacillales</taxon>
        <taxon>Bacillaceae</taxon>
        <taxon>Oikeobacillus</taxon>
    </lineage>
</organism>
<dbReference type="PROSITE" id="PS50994">
    <property type="entry name" value="INTEGRASE"/>
    <property type="match status" value="1"/>
</dbReference>
<dbReference type="EMBL" id="JAUSUC010000005">
    <property type="protein sequence ID" value="MDQ0214319.1"/>
    <property type="molecule type" value="Genomic_DNA"/>
</dbReference>
<protein>
    <submittedName>
        <fullName evidence="2">Transposase InsO family protein</fullName>
    </submittedName>
</protein>
<dbReference type="Gene3D" id="3.30.420.10">
    <property type="entry name" value="Ribonuclease H-like superfamily/Ribonuclease H"/>
    <property type="match status" value="1"/>
</dbReference>
<keyword evidence="3" id="KW-1185">Reference proteome</keyword>
<sequence>MKKTVISEKIQGKPLVLHSDNGSPMKAATFQVLLEKLGIKNSYSRPRVSNDTPYSEAMFRTLKYRPEFPFSLLMKDL</sequence>
<dbReference type="GO" id="GO:0015074">
    <property type="term" value="P:DNA integration"/>
    <property type="evidence" value="ECO:0007669"/>
    <property type="project" value="InterPro"/>
</dbReference>